<dbReference type="Pfam" id="PF17919">
    <property type="entry name" value="RT_RNaseH_2"/>
    <property type="match status" value="1"/>
</dbReference>
<dbReference type="InterPro" id="IPR051320">
    <property type="entry name" value="Viral_Replic_Matur_Polypro"/>
</dbReference>
<dbReference type="Gene3D" id="3.30.70.270">
    <property type="match status" value="1"/>
</dbReference>
<gene>
    <name evidence="2" type="ORF">Pfra01_000640700</name>
</gene>
<dbReference type="PANTHER" id="PTHR33064">
    <property type="entry name" value="POL PROTEIN"/>
    <property type="match status" value="1"/>
</dbReference>
<evidence type="ECO:0000313" key="3">
    <source>
        <dbReference type="Proteomes" id="UP001165121"/>
    </source>
</evidence>
<accession>A0A9W6X494</accession>
<dbReference type="AlphaFoldDB" id="A0A9W6X494"/>
<dbReference type="PANTHER" id="PTHR33064:SF37">
    <property type="entry name" value="RIBONUCLEASE H"/>
    <property type="match status" value="1"/>
</dbReference>
<dbReference type="InterPro" id="IPR041577">
    <property type="entry name" value="RT_RNaseH_2"/>
</dbReference>
<dbReference type="OrthoDB" id="161002at2759"/>
<dbReference type="SUPFAM" id="SSF56672">
    <property type="entry name" value="DNA/RNA polymerases"/>
    <property type="match status" value="1"/>
</dbReference>
<dbReference type="InterPro" id="IPR043128">
    <property type="entry name" value="Rev_trsase/Diguanyl_cyclase"/>
</dbReference>
<protein>
    <submittedName>
        <fullName evidence="2">Unnamed protein product</fullName>
    </submittedName>
</protein>
<dbReference type="InterPro" id="IPR043502">
    <property type="entry name" value="DNA/RNA_pol_sf"/>
</dbReference>
<proteinExistence type="predicted"/>
<reference evidence="2" key="1">
    <citation type="submission" date="2023-04" db="EMBL/GenBank/DDBJ databases">
        <title>Phytophthora fragariaefolia NBRC 109709.</title>
        <authorList>
            <person name="Ichikawa N."/>
            <person name="Sato H."/>
            <person name="Tonouchi N."/>
        </authorList>
    </citation>
    <scope>NUCLEOTIDE SEQUENCE</scope>
    <source>
        <strain evidence="2">NBRC 109709</strain>
    </source>
</reference>
<organism evidence="2 3">
    <name type="scientific">Phytophthora fragariaefolia</name>
    <dbReference type="NCBI Taxonomy" id="1490495"/>
    <lineage>
        <taxon>Eukaryota</taxon>
        <taxon>Sar</taxon>
        <taxon>Stramenopiles</taxon>
        <taxon>Oomycota</taxon>
        <taxon>Peronosporomycetes</taxon>
        <taxon>Peronosporales</taxon>
        <taxon>Peronosporaceae</taxon>
        <taxon>Phytophthora</taxon>
    </lineage>
</organism>
<dbReference type="CDD" id="cd09274">
    <property type="entry name" value="RNase_HI_RT_Ty3"/>
    <property type="match status" value="1"/>
</dbReference>
<sequence length="199" mass="22915">MDPDKVKSIAEWPVPKTKKQMESFLGTTVYVSRFCKDFAQFAGLLHDSIKGKLPRDAIERSDDQLRCFNELKNRLTSPPVLSLPDFSKHFGIRMDASNFAIGGVLFQKEGKLEHSIAFTDRKMKPAELTYTIREQELLAVMHALRVWRVYLLDRPFTVKTDHRSIEMIHCIRLRHQVYVQTMAEYCEGVGNAAQPIICI</sequence>
<keyword evidence="3" id="KW-1185">Reference proteome</keyword>
<comment type="caution">
    <text evidence="2">The sequence shown here is derived from an EMBL/GenBank/DDBJ whole genome shotgun (WGS) entry which is preliminary data.</text>
</comment>
<name>A0A9W6X494_9STRA</name>
<dbReference type="FunFam" id="3.30.70.270:FF:000020">
    <property type="entry name" value="Transposon Tf2-6 polyprotein-like Protein"/>
    <property type="match status" value="1"/>
</dbReference>
<evidence type="ECO:0000259" key="1">
    <source>
        <dbReference type="Pfam" id="PF17919"/>
    </source>
</evidence>
<evidence type="ECO:0000313" key="2">
    <source>
        <dbReference type="EMBL" id="GMF29681.1"/>
    </source>
</evidence>
<dbReference type="EMBL" id="BSXT01000543">
    <property type="protein sequence ID" value="GMF29681.1"/>
    <property type="molecule type" value="Genomic_DNA"/>
</dbReference>
<dbReference type="Proteomes" id="UP001165121">
    <property type="component" value="Unassembled WGS sequence"/>
</dbReference>
<feature type="domain" description="Reverse transcriptase/retrotransposon-derived protein RNase H-like" evidence="1">
    <location>
        <begin position="62"/>
        <end position="158"/>
    </location>
</feature>
<dbReference type="Gene3D" id="3.10.20.370">
    <property type="match status" value="1"/>
</dbReference>